<gene>
    <name evidence="3" type="ORF">CONCODRAFT_7036</name>
</gene>
<feature type="region of interest" description="Disordered" evidence="1">
    <location>
        <begin position="1560"/>
        <end position="1585"/>
    </location>
</feature>
<protein>
    <recommendedName>
        <fullName evidence="2">Protein UNC80 C-terminal domain-containing protein</fullName>
    </recommendedName>
</protein>
<feature type="compositionally biased region" description="Polar residues" evidence="1">
    <location>
        <begin position="1573"/>
        <end position="1585"/>
    </location>
</feature>
<proteinExistence type="predicted"/>
<accession>A0A137P651</accession>
<evidence type="ECO:0000313" key="3">
    <source>
        <dbReference type="EMBL" id="KXN70411.1"/>
    </source>
</evidence>
<keyword evidence="4" id="KW-1185">Reference proteome</keyword>
<dbReference type="PANTHER" id="PTHR31781">
    <property type="entry name" value="UNC80"/>
    <property type="match status" value="1"/>
</dbReference>
<dbReference type="EMBL" id="KQ964503">
    <property type="protein sequence ID" value="KXN70411.1"/>
    <property type="molecule type" value="Genomic_DNA"/>
</dbReference>
<evidence type="ECO:0000313" key="4">
    <source>
        <dbReference type="Proteomes" id="UP000070444"/>
    </source>
</evidence>
<dbReference type="Pfam" id="PF20262">
    <property type="entry name" value="UNC80_C"/>
    <property type="match status" value="1"/>
</dbReference>
<name>A0A137P651_CONC2</name>
<reference evidence="3 4" key="1">
    <citation type="journal article" date="2015" name="Genome Biol. Evol.">
        <title>Phylogenomic analyses indicate that early fungi evolved digesting cell walls of algal ancestors of land plants.</title>
        <authorList>
            <person name="Chang Y."/>
            <person name="Wang S."/>
            <person name="Sekimoto S."/>
            <person name="Aerts A.L."/>
            <person name="Choi C."/>
            <person name="Clum A."/>
            <person name="LaButti K.M."/>
            <person name="Lindquist E.A."/>
            <person name="Yee Ngan C."/>
            <person name="Ohm R.A."/>
            <person name="Salamov A.A."/>
            <person name="Grigoriev I.V."/>
            <person name="Spatafora J.W."/>
            <person name="Berbee M.L."/>
        </authorList>
    </citation>
    <scope>NUCLEOTIDE SEQUENCE [LARGE SCALE GENOMIC DNA]</scope>
    <source>
        <strain evidence="3 4">NRRL 28638</strain>
    </source>
</reference>
<feature type="region of interest" description="Disordered" evidence="1">
    <location>
        <begin position="41"/>
        <end position="102"/>
    </location>
</feature>
<dbReference type="Proteomes" id="UP000070444">
    <property type="component" value="Unassembled WGS sequence"/>
</dbReference>
<feature type="compositionally biased region" description="Basic residues" evidence="1">
    <location>
        <begin position="82"/>
        <end position="93"/>
    </location>
</feature>
<dbReference type="OrthoDB" id="5584001at2759"/>
<evidence type="ECO:0000256" key="1">
    <source>
        <dbReference type="SAM" id="MobiDB-lite"/>
    </source>
</evidence>
<dbReference type="PANTHER" id="PTHR31781:SF1">
    <property type="entry name" value="PROTEIN UNC-80 HOMOLOG"/>
    <property type="match status" value="1"/>
</dbReference>
<feature type="domain" description="Protein UNC80 C-terminal" evidence="2">
    <location>
        <begin position="1279"/>
        <end position="1517"/>
    </location>
</feature>
<organism evidence="3 4">
    <name type="scientific">Conidiobolus coronatus (strain ATCC 28846 / CBS 209.66 / NRRL 28638)</name>
    <name type="common">Delacroixia coronata</name>
    <dbReference type="NCBI Taxonomy" id="796925"/>
    <lineage>
        <taxon>Eukaryota</taxon>
        <taxon>Fungi</taxon>
        <taxon>Fungi incertae sedis</taxon>
        <taxon>Zoopagomycota</taxon>
        <taxon>Entomophthoromycotina</taxon>
        <taxon>Entomophthoromycetes</taxon>
        <taxon>Entomophthorales</taxon>
        <taxon>Ancylistaceae</taxon>
        <taxon>Conidiobolus</taxon>
    </lineage>
</organism>
<dbReference type="GO" id="GO:0034703">
    <property type="term" value="C:cation channel complex"/>
    <property type="evidence" value="ECO:0007669"/>
    <property type="project" value="TreeGrafter"/>
</dbReference>
<sequence>MSKRIVLEDGNSITQSFLDEYGLSEDQVKNMEQLEELIAMDPAERAKLKPQQISDGDSGFQQSLSASDQNDSFSMDSPTAVKSKKKEKQRTHRGLSVPMTDSKLRMDDPNLINFQSEINKIIYQCTNKSLIVPYIKYTRAASEQDAASLDPRAQSQNKNYRRMSFAPRSSRTLSSRAWAYGTVDDTSREFGYLKACSNLHGLLQKYAKDFNMLIRYNEIFAFLSYPFTSRPLAEAACEEALKVFEYIVTTFEAHTTQFLVSQTNFLIKALQIPSCRIKDMLFENLKILLNRSAMGNNAKLLYKEPGHYLYLRAHYQSLGNILEEKNVTSENISNALAQISEKIISITCAQYPNMKSADQFLISNFQVLSKTLRINNYQVQKFAISELETLVNSIPTSQMTPSSSREFLSSCYITVVDYAYQKQFNQIESLKILMGLIYEKYPVDQISEVELKLALRSVLVSLSICHGTPLATKPPKKQLDLDSIKYIKSVLANDKSHILIELMNQLIKEENITITIPTYSKIVFDKLDAKFVDALVSKTLPTLYNLFYENPLLKSTPALKTFLQKLKRTKPILFYTPIATLIPGQSTAIASKLMTILHYIGNIIGLNDLLFSEKDLVSLVILSDMKSKKGYSLAQIVFISEIILSFQRIPPVSDLDHATCDLSSAKAHHFMDTIETQIGSLLMYRTKLEGPPLCPLLRYLILNLILEARLHNTEPKRYNWIRVILSWIQGEDSEELLILDNTKTIKELKAVYQDYQFRLTPKLSQSELSELKLPKTIGQEAAGAANTKNAKSGVSYAGFNLLNGATASFKQHAPYFENVFNKSAIEMSLSLIAVLQPFFTQSESISLLPFLWRYLVINASAPIQVPLSVYAIMVSGDRSEELVTTFIQNNIESGTLESKVDSLQKFSNIFGKRSYIVNHLSSLCLTTKSFRKSNPVVKFVSTSVGIVEPVMQETWLKKLKAAGTSAEEIKMIQSLGWNDDEDEDTWRCDLSPTLVSTVLNELLDKEESSALSSISRKKPILTNLLCNLTSQLNSSLISCQDALYSIRHTILFNILRDEPAWFLRQYFSRVHLLEDSDLEKFATEINQVLLYSHDRPLFFSYLMFNYLLGWGKWAYRSGKNQDLKLINLILPITSRLLPSTHEVTYRELRKNKVDAILVSNGKFWPNDYTTLNLSREQFSNPVAVEELKFNSIPDHFFDLTMYRVGQYMIMEFMALKHPADAVAFSQTMITFEPLNWAIKRSKIPAITKAPSSPVITSENNNPKVHTSLLPYLNKMPFRSLSSLHAIAWLTFISRVFDHMDPSNQPRQELETILSGITRILLNHLFNFHVVSKSIQLLARISLQYRRLFNLKSGYSMYLPAVFEAYCISDNPHIHSGIEFFVAFLFNLHQESFLFQMLGCLVPVCLNNTFSSYAKLDTNIALFEWLHCLDQLPTKDSLGILQGLPSHLIEENLDDVKHETVTWLPKVLLPPKTQGWNLLTFQPFPMVKSFKMFITIMSYDPGSVRSEQFVTILGPLLNHMYKYPGLTELIDEGVKALINIFTKFSKNSSALGKLMKRVSSAGPTDDGSSGMGTEVNTHNHSSKAAWQQNDRATVKVRFIGLISCYIDVGGEITSKQISSLIYIMKSVFKSPNTSTSTNQGPITNFVKDILLKIHDPEQKMIASCELLSVLNSINMSIYRVGPLSDLFSGLTLLIKSFGNSPSSFSDAIQFELLKLSRTGIQFFQNSDNLTVESLNAMSKSFSLFMVMLSELFPEEGINILSELPVGGISLAYIYIPICQYYSKDDKFFFYSQYLSSPEKYAVQKFWSSLLTVVSRPLIEISQYQLTKTNFPTQHSSNMNISVLYSLSHLAIRLILVRAEGLIFGNTLFLHEVITLLRLSIFRPLAMMNYSELMTVSSEYNQDPIPDAIVNYSGWKLHQLFAKTNHPFLPHIENTVNLLIKVSEEGSENSHINPLGIEATQTLSIPKHMMPPDSQYLQGRRPSIASVGGISDHFSIGPTHNPARRKSDASSIKNFMSNIMSSHNSRRPSVKSQATNYDGMSLHPQDAQRDITQSSRQANSVIEYGTSTIIQCIIKEIHKCQEDLANPPLTEDQISFISNNTSMEHLPKSKRLSAIDILFPPNNLPEPSDHTNGKVSSLEDTMASLQYEVDQLINIFGHHNLQGHTINAERFLMPTNPQPVKPIGRTQPGNHPFVKLSGKT</sequence>
<dbReference type="STRING" id="796925.A0A137P651"/>
<dbReference type="InterPro" id="IPR046460">
    <property type="entry name" value="UNC80_C"/>
</dbReference>
<feature type="region of interest" description="Disordered" evidence="1">
    <location>
        <begin position="2178"/>
        <end position="2198"/>
    </location>
</feature>
<feature type="region of interest" description="Disordered" evidence="1">
    <location>
        <begin position="2017"/>
        <end position="2041"/>
    </location>
</feature>
<dbReference type="GO" id="GO:0005261">
    <property type="term" value="F:monoatomic cation channel activity"/>
    <property type="evidence" value="ECO:0007669"/>
    <property type="project" value="TreeGrafter"/>
</dbReference>
<feature type="compositionally biased region" description="Polar residues" evidence="1">
    <location>
        <begin position="51"/>
        <end position="77"/>
    </location>
</feature>
<evidence type="ECO:0000259" key="2">
    <source>
        <dbReference type="Pfam" id="PF20262"/>
    </source>
</evidence>
<dbReference type="GO" id="GO:0055080">
    <property type="term" value="P:monoatomic cation homeostasis"/>
    <property type="evidence" value="ECO:0007669"/>
    <property type="project" value="TreeGrafter"/>
</dbReference>